<dbReference type="InterPro" id="IPR018824">
    <property type="entry name" value="Conidiation-specific_6"/>
</dbReference>
<dbReference type="Pfam" id="PF10346">
    <property type="entry name" value="Con-6"/>
    <property type="match status" value="1"/>
</dbReference>
<reference evidence="3" key="1">
    <citation type="journal article" date="2018" name="Proc. Natl. Acad. Sci. U.S.A.">
        <title>Linking secondary metabolites to gene clusters through genome sequencing of six diverse Aspergillus species.</title>
        <authorList>
            <person name="Kaerboelling I."/>
            <person name="Vesth T.C."/>
            <person name="Frisvad J.C."/>
            <person name="Nybo J.L."/>
            <person name="Theobald S."/>
            <person name="Kuo A."/>
            <person name="Bowyer P."/>
            <person name="Matsuda Y."/>
            <person name="Mondo S."/>
            <person name="Lyhne E.K."/>
            <person name="Kogle M.E."/>
            <person name="Clum A."/>
            <person name="Lipzen A."/>
            <person name="Salamov A."/>
            <person name="Ngan C.Y."/>
            <person name="Daum C."/>
            <person name="Chiniquy J."/>
            <person name="Barry K."/>
            <person name="LaButti K."/>
            <person name="Haridas S."/>
            <person name="Simmons B.A."/>
            <person name="Magnuson J.K."/>
            <person name="Mortensen U.H."/>
            <person name="Larsen T.O."/>
            <person name="Grigoriev I.V."/>
            <person name="Baker S.E."/>
            <person name="Andersen M.R."/>
        </authorList>
    </citation>
    <scope>NUCLEOTIDE SEQUENCE [LARGE SCALE GENOMIC DNA]</scope>
    <source>
        <strain evidence="3">IBT 16806</strain>
    </source>
</reference>
<dbReference type="VEuPathDB" id="FungiDB:P174DRAFT_425270"/>
<feature type="compositionally biased region" description="Basic and acidic residues" evidence="1">
    <location>
        <begin position="127"/>
        <end position="136"/>
    </location>
</feature>
<evidence type="ECO:0000313" key="2">
    <source>
        <dbReference type="EMBL" id="PKX89343.1"/>
    </source>
</evidence>
<feature type="compositionally biased region" description="Basic residues" evidence="1">
    <location>
        <begin position="163"/>
        <end position="194"/>
    </location>
</feature>
<feature type="compositionally biased region" description="Low complexity" evidence="1">
    <location>
        <begin position="8"/>
        <end position="22"/>
    </location>
</feature>
<organism evidence="2 3">
    <name type="scientific">Aspergillus novofumigatus (strain IBT 16806)</name>
    <dbReference type="NCBI Taxonomy" id="1392255"/>
    <lineage>
        <taxon>Eukaryota</taxon>
        <taxon>Fungi</taxon>
        <taxon>Dikarya</taxon>
        <taxon>Ascomycota</taxon>
        <taxon>Pezizomycotina</taxon>
        <taxon>Eurotiomycetes</taxon>
        <taxon>Eurotiomycetidae</taxon>
        <taxon>Eurotiales</taxon>
        <taxon>Aspergillaceae</taxon>
        <taxon>Aspergillus</taxon>
        <taxon>Aspergillus subgen. Fumigati</taxon>
    </lineage>
</organism>
<comment type="caution">
    <text evidence="2">The sequence shown here is derived from an EMBL/GenBank/DDBJ whole genome shotgun (WGS) entry which is preliminary data.</text>
</comment>
<evidence type="ECO:0000313" key="3">
    <source>
        <dbReference type="Proteomes" id="UP000234474"/>
    </source>
</evidence>
<dbReference type="RefSeq" id="XP_024677938.1">
    <property type="nucleotide sequence ID" value="XM_024825273.1"/>
</dbReference>
<dbReference type="AlphaFoldDB" id="A0A2I1BVC4"/>
<keyword evidence="3" id="KW-1185">Reference proteome</keyword>
<protein>
    <submittedName>
        <fullName evidence="2">Uncharacterized protein</fullName>
    </submittedName>
</protein>
<dbReference type="OrthoDB" id="5419162at2759"/>
<sequence>MEEMIVARGQSSRNSRSPGSASTRVPASLLCYAPLIFRGRRSPTCARINLIQLRDKTVRPSYRDERAQLGLFSEARYSAETTAVIALVTGTVTLYSARMEDDGCLVATVLPRLWRNTTMIHANRMPKSRDYNDPQPRKHHHVIHSSSQSTYVDPHTRPITTTPHRHTKFLNHASKPKPKPNPHPRRRPKAKQTPKSRAPPGTHQPDVMRGYKATAMNPNASDEARQHAQEQLDRYLDKYESAEGGSQS</sequence>
<feature type="region of interest" description="Disordered" evidence="1">
    <location>
        <begin position="1"/>
        <end position="23"/>
    </location>
</feature>
<dbReference type="GeneID" id="36532598"/>
<gene>
    <name evidence="2" type="ORF">P174DRAFT_425270</name>
</gene>
<feature type="region of interest" description="Disordered" evidence="1">
    <location>
        <begin position="125"/>
        <end position="248"/>
    </location>
</feature>
<proteinExistence type="predicted"/>
<name>A0A2I1BVC4_ASPN1</name>
<feature type="compositionally biased region" description="Basic and acidic residues" evidence="1">
    <location>
        <begin position="222"/>
        <end position="241"/>
    </location>
</feature>
<evidence type="ECO:0000256" key="1">
    <source>
        <dbReference type="SAM" id="MobiDB-lite"/>
    </source>
</evidence>
<dbReference type="EMBL" id="MSZS01000010">
    <property type="protein sequence ID" value="PKX89343.1"/>
    <property type="molecule type" value="Genomic_DNA"/>
</dbReference>
<dbReference type="Proteomes" id="UP000234474">
    <property type="component" value="Unassembled WGS sequence"/>
</dbReference>
<accession>A0A2I1BVC4</accession>